<dbReference type="InterPro" id="IPR014795">
    <property type="entry name" value="TacA_1-like"/>
</dbReference>
<dbReference type="RefSeq" id="WP_161038571.1">
    <property type="nucleotide sequence ID" value="NZ_WWCM01000004.1"/>
</dbReference>
<keyword evidence="4" id="KW-1185">Reference proteome</keyword>
<gene>
    <name evidence="3" type="ORF">GTP27_07500</name>
</gene>
<dbReference type="SUPFAM" id="SSF47598">
    <property type="entry name" value="Ribbon-helix-helix"/>
    <property type="match status" value="1"/>
</dbReference>
<protein>
    <submittedName>
        <fullName evidence="3">DUF1778 domain-containing protein</fullName>
    </submittedName>
</protein>
<dbReference type="Gene3D" id="1.20.5.780">
    <property type="entry name" value="Single helix bin"/>
    <property type="match status" value="1"/>
</dbReference>
<dbReference type="EMBL" id="WWCM01000004">
    <property type="protein sequence ID" value="MYM39176.1"/>
    <property type="molecule type" value="Genomic_DNA"/>
</dbReference>
<organism evidence="3 4">
    <name type="scientific">Duganella qianjiadongensis</name>
    <dbReference type="NCBI Taxonomy" id="2692176"/>
    <lineage>
        <taxon>Bacteria</taxon>
        <taxon>Pseudomonadati</taxon>
        <taxon>Pseudomonadota</taxon>
        <taxon>Betaproteobacteria</taxon>
        <taxon>Burkholderiales</taxon>
        <taxon>Oxalobacteraceae</taxon>
        <taxon>Telluria group</taxon>
        <taxon>Duganella</taxon>
    </lineage>
</organism>
<evidence type="ECO:0000256" key="1">
    <source>
        <dbReference type="ARBA" id="ARBA00022649"/>
    </source>
</evidence>
<evidence type="ECO:0000256" key="2">
    <source>
        <dbReference type="ARBA" id="ARBA00049988"/>
    </source>
</evidence>
<accession>A0ABW9VI51</accession>
<name>A0ABW9VI51_9BURK</name>
<dbReference type="InterPro" id="IPR010985">
    <property type="entry name" value="Ribbon_hlx_hlx"/>
</dbReference>
<dbReference type="PANTHER" id="PTHR35401:SF2">
    <property type="entry name" value="ABC-TYPE TRANSPORT SYSTEM"/>
    <property type="match status" value="1"/>
</dbReference>
<reference evidence="3 4" key="1">
    <citation type="submission" date="2019-12" db="EMBL/GenBank/DDBJ databases">
        <title>Novel species isolated from a subtropical stream in China.</title>
        <authorList>
            <person name="Lu H."/>
        </authorList>
    </citation>
    <scope>NUCLEOTIDE SEQUENCE [LARGE SCALE GENOMIC DNA]</scope>
    <source>
        <strain evidence="3 4">CY13W</strain>
    </source>
</reference>
<dbReference type="Proteomes" id="UP000478090">
    <property type="component" value="Unassembled WGS sequence"/>
</dbReference>
<sequence length="112" mass="11959">MTTATLKSAYAQLGATETFSVNAPLKRARMELKTTDAAKELLSLAAALDGTDLTAFILNTAVEKARKVVAEHSAIMLSRDGQEALGRLLQSAPSKPTNAMRELMSLPDLKKA</sequence>
<evidence type="ECO:0000313" key="3">
    <source>
        <dbReference type="EMBL" id="MYM39176.1"/>
    </source>
</evidence>
<comment type="similarity">
    <text evidence="2">Belongs to the TacA antitoxin family.</text>
</comment>
<dbReference type="PANTHER" id="PTHR35401">
    <property type="entry name" value="COPG FAMILY HELIX-TURN-HELIX PROTEIN-RELATED-RELATED"/>
    <property type="match status" value="1"/>
</dbReference>
<keyword evidence="1" id="KW-1277">Toxin-antitoxin system</keyword>
<proteinExistence type="inferred from homology"/>
<dbReference type="Pfam" id="PF08681">
    <property type="entry name" value="TacA1"/>
    <property type="match status" value="1"/>
</dbReference>
<evidence type="ECO:0000313" key="4">
    <source>
        <dbReference type="Proteomes" id="UP000478090"/>
    </source>
</evidence>
<comment type="caution">
    <text evidence="3">The sequence shown here is derived from an EMBL/GenBank/DDBJ whole genome shotgun (WGS) entry which is preliminary data.</text>
</comment>